<accession>A0A6J4VWX0</accession>
<feature type="domain" description="Tc1-like transposase DDE" evidence="1">
    <location>
        <begin position="18"/>
        <end position="147"/>
    </location>
</feature>
<dbReference type="GO" id="GO:0003676">
    <property type="term" value="F:nucleic acid binding"/>
    <property type="evidence" value="ECO:0007669"/>
    <property type="project" value="InterPro"/>
</dbReference>
<dbReference type="AlphaFoldDB" id="A0A6J4VWX0"/>
<dbReference type="EMBL" id="CADCWO010000276">
    <property type="protein sequence ID" value="CAA9590916.1"/>
    <property type="molecule type" value="Genomic_DNA"/>
</dbReference>
<organism evidence="2">
    <name type="scientific">uncultured Synechococcales cyanobacterium</name>
    <dbReference type="NCBI Taxonomy" id="1936017"/>
    <lineage>
        <taxon>Bacteria</taxon>
        <taxon>Bacillati</taxon>
        <taxon>Cyanobacteriota</taxon>
        <taxon>Cyanophyceae</taxon>
        <taxon>Synechococcales</taxon>
        <taxon>environmental samples</taxon>
    </lineage>
</organism>
<proteinExistence type="predicted"/>
<dbReference type="InterPro" id="IPR038717">
    <property type="entry name" value="Tc1-like_DDE_dom"/>
</dbReference>
<evidence type="ECO:0000313" key="2">
    <source>
        <dbReference type="EMBL" id="CAA9590916.1"/>
    </source>
</evidence>
<gene>
    <name evidence="2" type="ORF">AVDCRST_MAG81-5323</name>
</gene>
<dbReference type="SUPFAM" id="SSF53098">
    <property type="entry name" value="Ribonuclease H-like"/>
    <property type="match status" value="1"/>
</dbReference>
<dbReference type="Pfam" id="PF13358">
    <property type="entry name" value="DDE_3"/>
    <property type="match status" value="1"/>
</dbReference>
<dbReference type="InterPro" id="IPR036397">
    <property type="entry name" value="RNaseH_sf"/>
</dbReference>
<dbReference type="InterPro" id="IPR012337">
    <property type="entry name" value="RNaseH-like_sf"/>
</dbReference>
<reference evidence="2" key="1">
    <citation type="submission" date="2020-02" db="EMBL/GenBank/DDBJ databases">
        <authorList>
            <person name="Meier V. D."/>
        </authorList>
    </citation>
    <scope>NUCLEOTIDE SEQUENCE</scope>
    <source>
        <strain evidence="2">AVDCRST_MAG81</strain>
    </source>
</reference>
<dbReference type="InterPro" id="IPR047655">
    <property type="entry name" value="Transpos_IS630-like"/>
</dbReference>
<dbReference type="NCBIfam" id="NF033545">
    <property type="entry name" value="transpos_IS630"/>
    <property type="match status" value="1"/>
</dbReference>
<protein>
    <submittedName>
        <fullName evidence="2">COG3335: Transposase and inactivated derivatives</fullName>
    </submittedName>
</protein>
<evidence type="ECO:0000259" key="1">
    <source>
        <dbReference type="Pfam" id="PF13358"/>
    </source>
</evidence>
<dbReference type="Gene3D" id="3.30.420.10">
    <property type="entry name" value="Ribonuclease H-like superfamily/Ribonuclease H"/>
    <property type="match status" value="1"/>
</dbReference>
<sequence length="188" mass="21595">MLVTVAWSVLGWSGNVRFFCGDETRLGLKTLGGRKITATGVKPVGQVQWQFQATYLYGIVEPKTGESFFFEFSHLNTDCFQVFLNLVAEQFKDDLLILQLDNGGFHKAKRLQVPRNIILMFQPPHCPELNPIEQVWQYLKRRLRWSLPATLEHLRQQLRERLEKLTPQTVASITGRQAILDALSVARI</sequence>
<name>A0A6J4VWX0_9CYAN</name>